<dbReference type="SUPFAM" id="SSF54523">
    <property type="entry name" value="Pili subunits"/>
    <property type="match status" value="1"/>
</dbReference>
<evidence type="ECO:0000256" key="1">
    <source>
        <dbReference type="SAM" id="MobiDB-lite"/>
    </source>
</evidence>
<dbReference type="Pfam" id="PF07963">
    <property type="entry name" value="N_methyl"/>
    <property type="match status" value="1"/>
</dbReference>
<evidence type="ECO:0000313" key="3">
    <source>
        <dbReference type="EMBL" id="VFJ75408.1"/>
    </source>
</evidence>
<keyword evidence="2" id="KW-1133">Transmembrane helix</keyword>
<dbReference type="AlphaFoldDB" id="A0A450TZL5"/>
<name>A0A450TZL5_9GAMM</name>
<feature type="region of interest" description="Disordered" evidence="1">
    <location>
        <begin position="130"/>
        <end position="197"/>
    </location>
</feature>
<dbReference type="PROSITE" id="PS00409">
    <property type="entry name" value="PROKAR_NTER_METHYL"/>
    <property type="match status" value="1"/>
</dbReference>
<gene>
    <name evidence="3" type="ORF">BECKFW1821C_GA0114237_107422</name>
</gene>
<accession>A0A450TZL5</accession>
<dbReference type="NCBIfam" id="TIGR02532">
    <property type="entry name" value="IV_pilin_GFxxxE"/>
    <property type="match status" value="1"/>
</dbReference>
<reference evidence="3" key="1">
    <citation type="submission" date="2019-02" db="EMBL/GenBank/DDBJ databases">
        <authorList>
            <person name="Gruber-Vodicka R. H."/>
            <person name="Seah K. B. B."/>
        </authorList>
    </citation>
    <scope>NUCLEOTIDE SEQUENCE</scope>
    <source>
        <strain evidence="3">BECK_BZ131</strain>
    </source>
</reference>
<sequence>MNHPTGRIDVGNRGFTLIEMAVVLVILSLLLGGLLIPLGTQVENRRIKDTRKQLAAIQEALIGFAIISLNTRLPCPDIDGDGLEDPQTSQTMTGCARLEGELPWVTLGLTRNDPWGRPFRYAPDAAYADPAGIPAPPDTRSDLLVRDHTGTPLTDTTPASPPGPLPNGPAAILFSCGRDGVPNGENDNDSLTNTDANCTNPGLSDGVYLAGIRMEGKSDDTLVWLSRNILLHRLVAAGVWP</sequence>
<organism evidence="3">
    <name type="scientific">Candidatus Kentrum sp. FW</name>
    <dbReference type="NCBI Taxonomy" id="2126338"/>
    <lineage>
        <taxon>Bacteria</taxon>
        <taxon>Pseudomonadati</taxon>
        <taxon>Pseudomonadota</taxon>
        <taxon>Gammaproteobacteria</taxon>
        <taxon>Candidatus Kentrum</taxon>
    </lineage>
</organism>
<dbReference type="Gene3D" id="3.30.700.10">
    <property type="entry name" value="Glycoprotein, Type 4 Pilin"/>
    <property type="match status" value="1"/>
</dbReference>
<dbReference type="InterPro" id="IPR012902">
    <property type="entry name" value="N_methyl_site"/>
</dbReference>
<dbReference type="EMBL" id="CAADFE010000074">
    <property type="protein sequence ID" value="VFJ75408.1"/>
    <property type="molecule type" value="Genomic_DNA"/>
</dbReference>
<keyword evidence="2" id="KW-0472">Membrane</keyword>
<dbReference type="InterPro" id="IPR045584">
    <property type="entry name" value="Pilin-like"/>
</dbReference>
<feature type="compositionally biased region" description="Basic and acidic residues" evidence="1">
    <location>
        <begin position="139"/>
        <end position="149"/>
    </location>
</feature>
<keyword evidence="2" id="KW-0812">Transmembrane</keyword>
<evidence type="ECO:0000256" key="2">
    <source>
        <dbReference type="SAM" id="Phobius"/>
    </source>
</evidence>
<protein>
    <submittedName>
        <fullName evidence="3">Prepilin-type N-terminal cleavage/methylation domain-containing protein</fullName>
    </submittedName>
</protein>
<feature type="transmembrane region" description="Helical" evidence="2">
    <location>
        <begin position="20"/>
        <end position="38"/>
    </location>
</feature>
<proteinExistence type="predicted"/>